<name>T1BVZ4_9ZZZZ</name>
<accession>T1BVZ4</accession>
<dbReference type="GO" id="GO:0003987">
    <property type="term" value="F:acetate-CoA ligase activity"/>
    <property type="evidence" value="ECO:0007669"/>
    <property type="project" value="TreeGrafter"/>
</dbReference>
<evidence type="ECO:0000259" key="1">
    <source>
        <dbReference type="Pfam" id="PF00501"/>
    </source>
</evidence>
<dbReference type="PANTHER" id="PTHR24095:SF232">
    <property type="entry name" value="ACETYL-COENZYME A SYNTHETASE"/>
    <property type="match status" value="1"/>
</dbReference>
<reference evidence="2" key="1">
    <citation type="submission" date="2013-08" db="EMBL/GenBank/DDBJ databases">
        <authorList>
            <person name="Mendez C."/>
            <person name="Richter M."/>
            <person name="Ferrer M."/>
            <person name="Sanchez J."/>
        </authorList>
    </citation>
    <scope>NUCLEOTIDE SEQUENCE</scope>
</reference>
<dbReference type="AlphaFoldDB" id="T1BVZ4"/>
<protein>
    <submittedName>
        <fullName evidence="2">Acetyl-coenzyme A synthetase</fullName>
    </submittedName>
</protein>
<feature type="non-terminal residue" evidence="2">
    <location>
        <position position="1"/>
    </location>
</feature>
<organism evidence="2">
    <name type="scientific">mine drainage metagenome</name>
    <dbReference type="NCBI Taxonomy" id="410659"/>
    <lineage>
        <taxon>unclassified sequences</taxon>
        <taxon>metagenomes</taxon>
        <taxon>ecological metagenomes</taxon>
    </lineage>
</organism>
<dbReference type="InterPro" id="IPR000873">
    <property type="entry name" value="AMP-dep_synth/lig_dom"/>
</dbReference>
<dbReference type="EMBL" id="AUZY01000883">
    <property type="protein sequence ID" value="EQD77086.1"/>
    <property type="molecule type" value="Genomic_DNA"/>
</dbReference>
<proteinExistence type="predicted"/>
<dbReference type="InterPro" id="IPR042099">
    <property type="entry name" value="ANL_N_sf"/>
</dbReference>
<feature type="domain" description="AMP-dependent synthetase/ligase" evidence="1">
    <location>
        <begin position="1"/>
        <end position="125"/>
    </location>
</feature>
<dbReference type="Pfam" id="PF00501">
    <property type="entry name" value="AMP-binding"/>
    <property type="match status" value="1"/>
</dbReference>
<evidence type="ECO:0000313" key="2">
    <source>
        <dbReference type="EMBL" id="EQD77086.1"/>
    </source>
</evidence>
<reference evidence="2" key="2">
    <citation type="journal article" date="2014" name="ISME J.">
        <title>Microbial stratification in low pH oxic and suboxic macroscopic growths along an acid mine drainage.</title>
        <authorList>
            <person name="Mendez-Garcia C."/>
            <person name="Mesa V."/>
            <person name="Sprenger R.R."/>
            <person name="Richter M."/>
            <person name="Diez M.S."/>
            <person name="Solano J."/>
            <person name="Bargiela R."/>
            <person name="Golyshina O.V."/>
            <person name="Manteca A."/>
            <person name="Ramos J.L."/>
            <person name="Gallego J.R."/>
            <person name="Llorente I."/>
            <person name="Martins Dos Santos V.A."/>
            <person name="Jensen O.N."/>
            <person name="Pelaez A.I."/>
            <person name="Sanchez J."/>
            <person name="Ferrer M."/>
        </authorList>
    </citation>
    <scope>NUCLEOTIDE SEQUENCE</scope>
</reference>
<comment type="caution">
    <text evidence="2">The sequence shown here is derived from an EMBL/GenBank/DDBJ whole genome shotgun (WGS) entry which is preliminary data.</text>
</comment>
<sequence>QEHGVSGMFTAPTAIRLLMGYGTEPAKPFDLHTLTRVFSAGEVLNPAAWEWMQKQLFHDRVPVVDHMWQTETGGPVFANPYGVSLLPIKPGGAGIPLPGIYAEIRTPEGAALPQGEKGIVVLTRPFPGLTPTIWADPAYIPHRLNGQSLNYQPPP</sequence>
<dbReference type="GO" id="GO:0006085">
    <property type="term" value="P:acetyl-CoA biosynthetic process"/>
    <property type="evidence" value="ECO:0007669"/>
    <property type="project" value="TreeGrafter"/>
</dbReference>
<dbReference type="Gene3D" id="3.40.50.12780">
    <property type="entry name" value="N-terminal domain of ligase-like"/>
    <property type="match status" value="1"/>
</dbReference>
<dbReference type="SUPFAM" id="SSF56801">
    <property type="entry name" value="Acetyl-CoA synthetase-like"/>
    <property type="match status" value="1"/>
</dbReference>
<gene>
    <name evidence="2" type="ORF">B1B_01264</name>
</gene>
<dbReference type="PANTHER" id="PTHR24095">
    <property type="entry name" value="ACETYL-COENZYME A SYNTHETASE"/>
    <property type="match status" value="1"/>
</dbReference>